<proteinExistence type="predicted"/>
<dbReference type="EMBL" id="UYSL01009046">
    <property type="protein sequence ID" value="VDL68211.1"/>
    <property type="molecule type" value="Genomic_DNA"/>
</dbReference>
<dbReference type="EMBL" id="UYSL01026905">
    <property type="protein sequence ID" value="VDL86141.1"/>
    <property type="molecule type" value="Genomic_DNA"/>
</dbReference>
<evidence type="ECO:0000313" key="5">
    <source>
        <dbReference type="WBParaSite" id="NBR_0002181401-mRNA-1"/>
    </source>
</evidence>
<evidence type="ECO:0000313" key="3">
    <source>
        <dbReference type="Proteomes" id="UP000271162"/>
    </source>
</evidence>
<name>A0A0N4YX42_NIPBR</name>
<gene>
    <name evidence="2" type="ORF">NBR_LOCUS21815</name>
    <name evidence="1" type="ORF">NBR_LOCUS4622</name>
</gene>
<dbReference type="WBParaSite" id="NBR_0000462101-mRNA-1">
    <property type="protein sequence ID" value="NBR_0000462101-mRNA-1"/>
    <property type="gene ID" value="NBR_0000462101"/>
</dbReference>
<evidence type="ECO:0000313" key="2">
    <source>
        <dbReference type="EMBL" id="VDL86141.1"/>
    </source>
</evidence>
<dbReference type="WBParaSite" id="NBR_0002181401-mRNA-1">
    <property type="protein sequence ID" value="NBR_0002181401-mRNA-1"/>
    <property type="gene ID" value="NBR_0002181401"/>
</dbReference>
<keyword evidence="3" id="KW-1185">Reference proteome</keyword>
<accession>A0A0N4YX42</accession>
<protein>
    <submittedName>
        <fullName evidence="1 4">Uncharacterized protein</fullName>
    </submittedName>
</protein>
<reference evidence="4 5" key="1">
    <citation type="submission" date="2017-02" db="UniProtKB">
        <authorList>
            <consortium name="WormBaseParasite"/>
        </authorList>
    </citation>
    <scope>IDENTIFICATION</scope>
</reference>
<evidence type="ECO:0000313" key="1">
    <source>
        <dbReference type="EMBL" id="VDL68211.1"/>
    </source>
</evidence>
<dbReference type="Proteomes" id="UP000271162">
    <property type="component" value="Unassembled WGS sequence"/>
</dbReference>
<sequence>MASSCGAGRLRHRRRPTSHLLTSTSRVVSVESCHLLVARVREARGSSHICSIFYLLQHTDIGRLHSNKSNASMLTVSWCCTYTDNPRRMRALSVDDLQLSRATKDTLQDPG</sequence>
<reference evidence="1 3" key="2">
    <citation type="submission" date="2018-11" db="EMBL/GenBank/DDBJ databases">
        <authorList>
            <consortium name="Pathogen Informatics"/>
        </authorList>
    </citation>
    <scope>NUCLEOTIDE SEQUENCE [LARGE SCALE GENOMIC DNA]</scope>
</reference>
<organism evidence="5">
    <name type="scientific">Nippostrongylus brasiliensis</name>
    <name type="common">Rat hookworm</name>
    <dbReference type="NCBI Taxonomy" id="27835"/>
    <lineage>
        <taxon>Eukaryota</taxon>
        <taxon>Metazoa</taxon>
        <taxon>Ecdysozoa</taxon>
        <taxon>Nematoda</taxon>
        <taxon>Chromadorea</taxon>
        <taxon>Rhabditida</taxon>
        <taxon>Rhabditina</taxon>
        <taxon>Rhabditomorpha</taxon>
        <taxon>Strongyloidea</taxon>
        <taxon>Heligmosomidae</taxon>
        <taxon>Nippostrongylus</taxon>
    </lineage>
</organism>
<dbReference type="AlphaFoldDB" id="A0A0N4YX42"/>
<evidence type="ECO:0000313" key="4">
    <source>
        <dbReference type="WBParaSite" id="NBR_0000462101-mRNA-1"/>
    </source>
</evidence>